<comment type="caution">
    <text evidence="6">The sequence shown here is derived from an EMBL/GenBank/DDBJ whole genome shotgun (WGS) entry which is preliminary data.</text>
</comment>
<feature type="transmembrane region" description="Helical" evidence="4">
    <location>
        <begin position="159"/>
        <end position="178"/>
    </location>
</feature>
<evidence type="ECO:0000256" key="3">
    <source>
        <dbReference type="SAM" id="MobiDB-lite"/>
    </source>
</evidence>
<evidence type="ECO:0000313" key="7">
    <source>
        <dbReference type="Proteomes" id="UP000078113"/>
    </source>
</evidence>
<evidence type="ECO:0000256" key="1">
    <source>
        <dbReference type="ARBA" id="ARBA00004141"/>
    </source>
</evidence>
<name>A0A8X7NCK8_9BASI</name>
<dbReference type="Gene3D" id="1.20.1250.20">
    <property type="entry name" value="MFS general substrate transporter like domains"/>
    <property type="match status" value="2"/>
</dbReference>
<feature type="transmembrane region" description="Helical" evidence="4">
    <location>
        <begin position="88"/>
        <end position="108"/>
    </location>
</feature>
<dbReference type="Proteomes" id="UP000078113">
    <property type="component" value="Unassembled WGS sequence"/>
</dbReference>
<dbReference type="EMBL" id="LWDG02000050">
    <property type="protein sequence ID" value="KAE8270437.1"/>
    <property type="molecule type" value="Genomic_DNA"/>
</dbReference>
<gene>
    <name evidence="6" type="ORF">A4X09_0g1884</name>
</gene>
<dbReference type="GO" id="GO:0016020">
    <property type="term" value="C:membrane"/>
    <property type="evidence" value="ECO:0007669"/>
    <property type="project" value="UniProtKB-SubCell"/>
</dbReference>
<dbReference type="GO" id="GO:0022857">
    <property type="term" value="F:transmembrane transporter activity"/>
    <property type="evidence" value="ECO:0007669"/>
    <property type="project" value="InterPro"/>
</dbReference>
<keyword evidence="4" id="KW-0812">Transmembrane</keyword>
<keyword evidence="4" id="KW-0472">Membrane</keyword>
<reference evidence="6" key="2">
    <citation type="journal article" date="2019" name="IMA Fungus">
        <title>Genome sequencing and comparison of five Tilletia species to identify candidate genes for the detection of regulated species infecting wheat.</title>
        <authorList>
            <person name="Nguyen H.D.T."/>
            <person name="Sultana T."/>
            <person name="Kesanakurti P."/>
            <person name="Hambleton S."/>
        </authorList>
    </citation>
    <scope>NUCLEOTIDE SEQUENCE</scope>
    <source>
        <strain evidence="6">DAOMC 236422</strain>
    </source>
</reference>
<evidence type="ECO:0000313" key="6">
    <source>
        <dbReference type="EMBL" id="KAE8270437.1"/>
    </source>
</evidence>
<feature type="transmembrane region" description="Helical" evidence="4">
    <location>
        <begin position="334"/>
        <end position="354"/>
    </location>
</feature>
<evidence type="ECO:0000256" key="2">
    <source>
        <dbReference type="ARBA" id="ARBA00006727"/>
    </source>
</evidence>
<feature type="region of interest" description="Disordered" evidence="3">
    <location>
        <begin position="1"/>
        <end position="80"/>
    </location>
</feature>
<feature type="transmembrane region" description="Helical" evidence="4">
    <location>
        <begin position="184"/>
        <end position="205"/>
    </location>
</feature>
<dbReference type="InterPro" id="IPR011701">
    <property type="entry name" value="MFS"/>
</dbReference>
<feature type="compositionally biased region" description="Low complexity" evidence="3">
    <location>
        <begin position="1"/>
        <end position="16"/>
    </location>
</feature>
<evidence type="ECO:0000256" key="4">
    <source>
        <dbReference type="SAM" id="Phobius"/>
    </source>
</evidence>
<protein>
    <recommendedName>
        <fullName evidence="5">Major facilitator superfamily (MFS) profile domain-containing protein</fullName>
    </recommendedName>
</protein>
<dbReference type="InterPro" id="IPR020846">
    <property type="entry name" value="MFS_dom"/>
</dbReference>
<dbReference type="Pfam" id="PF07690">
    <property type="entry name" value="MFS_1"/>
    <property type="match status" value="1"/>
</dbReference>
<feature type="transmembrane region" description="Helical" evidence="4">
    <location>
        <begin position="128"/>
        <end position="147"/>
    </location>
</feature>
<accession>A0A8X7NCK8</accession>
<sequence length="484" mass="52208">MTGSLTPSSRSITPTTIHHHDQDSIHQDPILSTSIPSKKEADHDDDDERTAHSPQPSLKEKGDEEGEGETGPPISEDSLLTFPEGGRGWYTVLGGFLCTFISFGYANSAGIFVEYYQKDLLKGTSSSNLAWIASFQYFLLFFCGSLTGRIFDTGYYRPLFAAGIFLFLFGQCMLSLSTEYYQVFLTQGIILGLSYGAIFQVGVTVPQQWFHRRRASAMGIVAAGSSSGGIVFPVAIKNLIPIIGFAWTMRVIALIAAVCLSVAFLCLKTRLPPSIDVHGPRGWRAVKWFDLKVFKEVDYAFYVLGAGLAMLGLYSPFSFCDIWTSSHNIPGDGYWLAVLNAASMFGRVIPGFLADRVGRTNTLLPHLLAAGILMFIFPLTNNLTGMIFFSILYGFASGSYVSLIPAALGQLGPTSTIGTRLGMAFAGSSLGGLLGTPIAGAILGPDNSNWWGMSVFSGLMVCAGAGCVLVSRTITVRRTGSQKI</sequence>
<comment type="subcellular location">
    <subcellularLocation>
        <location evidence="1">Membrane</location>
        <topology evidence="1">Multi-pass membrane protein</topology>
    </subcellularLocation>
</comment>
<feature type="transmembrane region" description="Helical" evidence="4">
    <location>
        <begin position="242"/>
        <end position="267"/>
    </location>
</feature>
<reference evidence="6" key="1">
    <citation type="submission" date="2016-04" db="EMBL/GenBank/DDBJ databases">
        <authorList>
            <person name="Nguyen H.D."/>
            <person name="Samba Siva P."/>
            <person name="Cullis J."/>
            <person name="Levesque C.A."/>
            <person name="Hambleton S."/>
        </authorList>
    </citation>
    <scope>NUCLEOTIDE SEQUENCE</scope>
    <source>
        <strain evidence="6">DAOMC 236422</strain>
    </source>
</reference>
<feature type="transmembrane region" description="Helical" evidence="4">
    <location>
        <begin position="217"/>
        <end position="236"/>
    </location>
</feature>
<evidence type="ECO:0000259" key="5">
    <source>
        <dbReference type="PROSITE" id="PS50850"/>
    </source>
</evidence>
<dbReference type="InterPro" id="IPR036259">
    <property type="entry name" value="MFS_trans_sf"/>
</dbReference>
<organism evidence="6 7">
    <name type="scientific">Tilletia walkeri</name>
    <dbReference type="NCBI Taxonomy" id="117179"/>
    <lineage>
        <taxon>Eukaryota</taxon>
        <taxon>Fungi</taxon>
        <taxon>Dikarya</taxon>
        <taxon>Basidiomycota</taxon>
        <taxon>Ustilaginomycotina</taxon>
        <taxon>Exobasidiomycetes</taxon>
        <taxon>Tilletiales</taxon>
        <taxon>Tilletiaceae</taxon>
        <taxon>Tilletia</taxon>
    </lineage>
</organism>
<keyword evidence="4" id="KW-1133">Transmembrane helix</keyword>
<dbReference type="AlphaFoldDB" id="A0A8X7NCK8"/>
<dbReference type="PROSITE" id="PS50850">
    <property type="entry name" value="MFS"/>
    <property type="match status" value="1"/>
</dbReference>
<dbReference type="PANTHER" id="PTHR11360">
    <property type="entry name" value="MONOCARBOXYLATE TRANSPORTER"/>
    <property type="match status" value="1"/>
</dbReference>
<feature type="domain" description="Major facilitator superfamily (MFS) profile" evidence="5">
    <location>
        <begin position="87"/>
        <end position="478"/>
    </location>
</feature>
<keyword evidence="7" id="KW-1185">Reference proteome</keyword>
<proteinExistence type="inferred from homology"/>
<dbReference type="PANTHER" id="PTHR11360:SF234">
    <property type="entry name" value="MFS-TYPE TRANSPORTER DBAD-RELATED"/>
    <property type="match status" value="1"/>
</dbReference>
<feature type="transmembrane region" description="Helical" evidence="4">
    <location>
        <begin position="450"/>
        <end position="470"/>
    </location>
</feature>
<feature type="transmembrane region" description="Helical" evidence="4">
    <location>
        <begin position="421"/>
        <end position="444"/>
    </location>
</feature>
<feature type="transmembrane region" description="Helical" evidence="4">
    <location>
        <begin position="297"/>
        <end position="314"/>
    </location>
</feature>
<dbReference type="InterPro" id="IPR050327">
    <property type="entry name" value="Proton-linked_MCT"/>
</dbReference>
<dbReference type="SUPFAM" id="SSF103473">
    <property type="entry name" value="MFS general substrate transporter"/>
    <property type="match status" value="1"/>
</dbReference>
<comment type="similarity">
    <text evidence="2">Belongs to the major facilitator superfamily. Monocarboxylate porter (TC 2.A.1.13) family.</text>
</comment>
<feature type="transmembrane region" description="Helical" evidence="4">
    <location>
        <begin position="386"/>
        <end position="409"/>
    </location>
</feature>
<feature type="transmembrane region" description="Helical" evidence="4">
    <location>
        <begin position="363"/>
        <end position="380"/>
    </location>
</feature>